<dbReference type="SUPFAM" id="SSF141322">
    <property type="entry name" value="NfeD domain-like"/>
    <property type="match status" value="1"/>
</dbReference>
<name>A0A6I2ULP4_9FIRM</name>
<dbReference type="Pfam" id="PF01957">
    <property type="entry name" value="NfeD"/>
    <property type="match status" value="1"/>
</dbReference>
<reference evidence="6 7" key="1">
    <citation type="submission" date="2019-08" db="EMBL/GenBank/DDBJ databases">
        <title>In-depth cultivation of the pig gut microbiome towards novel bacterial diversity and tailored functional studies.</title>
        <authorList>
            <person name="Wylensek D."/>
            <person name="Hitch T.C.A."/>
            <person name="Clavel T."/>
        </authorList>
    </citation>
    <scope>NUCLEOTIDE SEQUENCE [LARGE SCALE GENOMIC DNA]</scope>
    <source>
        <strain evidence="6 7">WCA-693-APC-5D-A</strain>
    </source>
</reference>
<evidence type="ECO:0000256" key="4">
    <source>
        <dbReference type="ARBA" id="ARBA00023136"/>
    </source>
</evidence>
<gene>
    <name evidence="6" type="ORF">FYJ84_13110</name>
</gene>
<dbReference type="InterPro" id="IPR012340">
    <property type="entry name" value="NA-bd_OB-fold"/>
</dbReference>
<accession>A0A6I2ULP4</accession>
<comment type="caution">
    <text evidence="6">The sequence shown here is derived from an EMBL/GenBank/DDBJ whole genome shotgun (WGS) entry which is preliminary data.</text>
</comment>
<keyword evidence="4" id="KW-0472">Membrane</keyword>
<sequence>MLMNYDKCSSFEGGSPMGFFSDLWHSMVLKDQTSTDKGYISAPEQDRLVGRQGTVTRELRPAGTVVIDGEPVDVVSEGDYIEKGRQVTVVAVTGGRVVVR</sequence>
<evidence type="ECO:0000313" key="7">
    <source>
        <dbReference type="Proteomes" id="UP000433181"/>
    </source>
</evidence>
<keyword evidence="2" id="KW-0812">Transmembrane</keyword>
<protein>
    <recommendedName>
        <fullName evidence="5">NfeD-like C-terminal domain-containing protein</fullName>
    </recommendedName>
</protein>
<evidence type="ECO:0000259" key="5">
    <source>
        <dbReference type="Pfam" id="PF01957"/>
    </source>
</evidence>
<keyword evidence="7" id="KW-1185">Reference proteome</keyword>
<evidence type="ECO:0000313" key="6">
    <source>
        <dbReference type="EMBL" id="MSU09912.1"/>
    </source>
</evidence>
<dbReference type="Proteomes" id="UP000433181">
    <property type="component" value="Unassembled WGS sequence"/>
</dbReference>
<organism evidence="6 7">
    <name type="scientific">Anaerovibrio slackiae</name>
    <dbReference type="NCBI Taxonomy" id="2652309"/>
    <lineage>
        <taxon>Bacteria</taxon>
        <taxon>Bacillati</taxon>
        <taxon>Bacillota</taxon>
        <taxon>Negativicutes</taxon>
        <taxon>Selenomonadales</taxon>
        <taxon>Selenomonadaceae</taxon>
        <taxon>Anaerovibrio</taxon>
    </lineage>
</organism>
<evidence type="ECO:0000256" key="1">
    <source>
        <dbReference type="ARBA" id="ARBA00004141"/>
    </source>
</evidence>
<keyword evidence="3" id="KW-1133">Transmembrane helix</keyword>
<dbReference type="InterPro" id="IPR052165">
    <property type="entry name" value="Membrane_assoc_protease"/>
</dbReference>
<dbReference type="PANTHER" id="PTHR33507">
    <property type="entry name" value="INNER MEMBRANE PROTEIN YBBJ"/>
    <property type="match status" value="1"/>
</dbReference>
<evidence type="ECO:0000256" key="2">
    <source>
        <dbReference type="ARBA" id="ARBA00022692"/>
    </source>
</evidence>
<comment type="subcellular location">
    <subcellularLocation>
        <location evidence="1">Membrane</location>
        <topology evidence="1">Multi-pass membrane protein</topology>
    </subcellularLocation>
</comment>
<feature type="domain" description="NfeD-like C-terminal" evidence="5">
    <location>
        <begin position="46"/>
        <end position="100"/>
    </location>
</feature>
<dbReference type="InterPro" id="IPR002810">
    <property type="entry name" value="NfeD-like_C"/>
</dbReference>
<dbReference type="AlphaFoldDB" id="A0A6I2ULP4"/>
<dbReference type="GO" id="GO:0005886">
    <property type="term" value="C:plasma membrane"/>
    <property type="evidence" value="ECO:0007669"/>
    <property type="project" value="TreeGrafter"/>
</dbReference>
<dbReference type="Gene3D" id="2.40.50.140">
    <property type="entry name" value="Nucleic acid-binding proteins"/>
    <property type="match status" value="1"/>
</dbReference>
<dbReference type="PANTHER" id="PTHR33507:SF3">
    <property type="entry name" value="INNER MEMBRANE PROTEIN YBBJ"/>
    <property type="match status" value="1"/>
</dbReference>
<dbReference type="EMBL" id="VUNR01000040">
    <property type="protein sequence ID" value="MSU09912.1"/>
    <property type="molecule type" value="Genomic_DNA"/>
</dbReference>
<evidence type="ECO:0000256" key="3">
    <source>
        <dbReference type="ARBA" id="ARBA00022989"/>
    </source>
</evidence>
<proteinExistence type="predicted"/>